<dbReference type="PANTHER" id="PTHR15052:SF2">
    <property type="entry name" value="GENERAL TRANSCRIPTION FACTOR 3C POLYPEPTIDE 2"/>
    <property type="match status" value="1"/>
</dbReference>
<proteinExistence type="predicted"/>
<feature type="region of interest" description="Disordered" evidence="4">
    <location>
        <begin position="197"/>
        <end position="216"/>
    </location>
</feature>
<evidence type="ECO:0000256" key="2">
    <source>
        <dbReference type="ARBA" id="ARBA00023163"/>
    </source>
</evidence>
<dbReference type="GO" id="GO:0005634">
    <property type="term" value="C:nucleus"/>
    <property type="evidence" value="ECO:0007669"/>
    <property type="project" value="UniProtKB-SubCell"/>
</dbReference>
<name>A0A093XYE4_TALMA</name>
<sequence length="798" mass="88618">MPPRRSTRRATTRKSYTEDVFEAIGLEDEEDGEHIEKPSSSKEAKDKSRKRLRDESDDEFVEEEAAAAAAEASGDEDESVKMEEAADDDFENEGQNDGGGGGSIAEEPVTPAAKFSRLSIAARSSRTPTSNAARQRRDDGTILFKPTDTHTRGAYNPSEHVGKSMHIKLSFGTDDRDLLATAAARTQWSLGADATLPTRGTLENAPSADEYGPGATHGVSAEELEREATEAWDWYYDDNYGPAFRKRQRVEKIDKQRAEQTYLYRPRKARHKVIYGPSGNLSTAYLGQHESLNFGDAWKYRDETHKTGTASDAPKKGRGWAKMKTEASISPVNDNEPATPTEQRRKNHYGWILNLSGKVQALGWAPNQDGLTQYLAVSTPISPEQEKGHNPPEPPSASRAFSASPPYPGAIQIWSFDAENRKDGMVKTIDVKIKPKLRLVLCTDFGHIRKIHWCRFARRRRDEEIDASRHDLGLLACIFSDGRTRVFDVKVSRDAESTEYLHVKSAAFTAIPSPTISACMTWLSPTDIAIGCANGWVAVYNIATYQTTSKPGGQGDEPVPYIYIPIHSTYLTNIETAYPQYPHLISTVSMDGNTRLTSLLDAVKDVVETQRQRLGAMQISYYPHLQAFVSSDENDFVRGLSVRRFYTATSIGKIPSTITTIASGSLWHPSVMVGCTEGSIYCFNPLRRFMHSKEAYYHARWFLHEWAVGKDVETPNTSRFTDDLEVENLSLVRNTEGGKIVNGVMTITIYDEQQHVLALNWNPNQHCAGWAAAGLGSGLNDINLVIISSFGDAAVCFH</sequence>
<dbReference type="SUPFAM" id="SSF50978">
    <property type="entry name" value="WD40 repeat-like"/>
    <property type="match status" value="1"/>
</dbReference>
<dbReference type="GO" id="GO:0000127">
    <property type="term" value="C:transcription factor TFIIIC complex"/>
    <property type="evidence" value="ECO:0007669"/>
    <property type="project" value="TreeGrafter"/>
</dbReference>
<feature type="compositionally biased region" description="Polar residues" evidence="4">
    <location>
        <begin position="327"/>
        <end position="341"/>
    </location>
</feature>
<comment type="caution">
    <text evidence="5">The sequence shown here is derived from an EMBL/GenBank/DDBJ whole genome shotgun (WGS) entry which is preliminary data.</text>
</comment>
<feature type="region of interest" description="Disordered" evidence="4">
    <location>
        <begin position="305"/>
        <end position="343"/>
    </location>
</feature>
<evidence type="ECO:0000313" key="5">
    <source>
        <dbReference type="EMBL" id="KFX50278.1"/>
    </source>
</evidence>
<keyword evidence="2" id="KW-0804">Transcription</keyword>
<feature type="compositionally biased region" description="Polar residues" evidence="4">
    <location>
        <begin position="122"/>
        <end position="133"/>
    </location>
</feature>
<feature type="compositionally biased region" description="Acidic residues" evidence="4">
    <location>
        <begin position="55"/>
        <end position="65"/>
    </location>
</feature>
<feature type="compositionally biased region" description="Acidic residues" evidence="4">
    <location>
        <begin position="19"/>
        <end position="33"/>
    </location>
</feature>
<accession>A0A093XYE4</accession>
<dbReference type="InterPro" id="IPR015943">
    <property type="entry name" value="WD40/YVTN_repeat-like_dom_sf"/>
</dbReference>
<keyword evidence="3" id="KW-0539">Nucleus</keyword>
<comment type="subcellular location">
    <subcellularLocation>
        <location evidence="1">Nucleus</location>
    </subcellularLocation>
</comment>
<dbReference type="eggNOG" id="ENOG502S1WJ">
    <property type="taxonomic scope" value="Eukaryota"/>
</dbReference>
<feature type="region of interest" description="Disordered" evidence="4">
    <location>
        <begin position="1"/>
        <end position="159"/>
    </location>
</feature>
<evidence type="ECO:0000256" key="3">
    <source>
        <dbReference type="ARBA" id="ARBA00023242"/>
    </source>
</evidence>
<dbReference type="GO" id="GO:0006383">
    <property type="term" value="P:transcription by RNA polymerase III"/>
    <property type="evidence" value="ECO:0007669"/>
    <property type="project" value="TreeGrafter"/>
</dbReference>
<dbReference type="HOGENOM" id="CLU_018776_0_0_1"/>
<reference evidence="5" key="1">
    <citation type="journal article" date="2014" name="PLoS Genet.">
        <title>Signature Gene Expression Reveals Novel Clues to the Molecular Mechanisms of Dimorphic Transition in Penicillium marneffei.</title>
        <authorList>
            <person name="Yang E."/>
            <person name="Wang G."/>
            <person name="Cai J."/>
            <person name="Woo P.C."/>
            <person name="Lau S.K."/>
            <person name="Yuen K.-Y."/>
            <person name="Chow W.-N."/>
            <person name="Lin X."/>
        </authorList>
    </citation>
    <scope>NUCLEOTIDE SEQUENCE [LARGE SCALE GENOMIC DNA]</scope>
    <source>
        <strain evidence="5">PM1</strain>
    </source>
</reference>
<feature type="compositionally biased region" description="Acidic residues" evidence="4">
    <location>
        <begin position="85"/>
        <end position="94"/>
    </location>
</feature>
<dbReference type="EMBL" id="JPOX01000007">
    <property type="protein sequence ID" value="KFX50278.1"/>
    <property type="molecule type" value="Genomic_DNA"/>
</dbReference>
<organism evidence="5">
    <name type="scientific">Talaromyces marneffei PM1</name>
    <dbReference type="NCBI Taxonomy" id="1077442"/>
    <lineage>
        <taxon>Eukaryota</taxon>
        <taxon>Fungi</taxon>
        <taxon>Dikarya</taxon>
        <taxon>Ascomycota</taxon>
        <taxon>Pezizomycotina</taxon>
        <taxon>Eurotiomycetes</taxon>
        <taxon>Eurotiomycetidae</taxon>
        <taxon>Eurotiales</taxon>
        <taxon>Trichocomaceae</taxon>
        <taxon>Talaromyces</taxon>
        <taxon>Talaromyces sect. Talaromyces</taxon>
    </lineage>
</organism>
<feature type="compositionally biased region" description="Basic residues" evidence="4">
    <location>
        <begin position="1"/>
        <end position="12"/>
    </location>
</feature>
<evidence type="ECO:0000256" key="1">
    <source>
        <dbReference type="ARBA" id="ARBA00004123"/>
    </source>
</evidence>
<dbReference type="InterPro" id="IPR052416">
    <property type="entry name" value="GTF3C_component"/>
</dbReference>
<dbReference type="AlphaFoldDB" id="A0A093XYE4"/>
<feature type="region of interest" description="Disordered" evidence="4">
    <location>
        <begin position="382"/>
        <end position="402"/>
    </location>
</feature>
<dbReference type="InterPro" id="IPR036322">
    <property type="entry name" value="WD40_repeat_dom_sf"/>
</dbReference>
<gene>
    <name evidence="5" type="ORF">GQ26_0070450</name>
</gene>
<feature type="compositionally biased region" description="Basic and acidic residues" evidence="4">
    <location>
        <begin position="34"/>
        <end position="46"/>
    </location>
</feature>
<evidence type="ECO:0000256" key="4">
    <source>
        <dbReference type="SAM" id="MobiDB-lite"/>
    </source>
</evidence>
<dbReference type="Gene3D" id="2.130.10.10">
    <property type="entry name" value="YVTN repeat-like/Quinoprotein amine dehydrogenase"/>
    <property type="match status" value="1"/>
</dbReference>
<protein>
    <submittedName>
        <fullName evidence="5">Transcription factor tau subunit sfc6</fullName>
    </submittedName>
</protein>
<dbReference type="PANTHER" id="PTHR15052">
    <property type="entry name" value="RNA POLYMERASE III TRANSCRIPTION INITIATION FACTOR COMPLEX SUBUNIT"/>
    <property type="match status" value="1"/>
</dbReference>